<dbReference type="STRING" id="1122133.SAMN02745157_1431"/>
<reference evidence="1 2" key="1">
    <citation type="submission" date="2016-11" db="EMBL/GenBank/DDBJ databases">
        <authorList>
            <person name="Jaros S."/>
            <person name="Januszkiewicz K."/>
            <person name="Wedrychowicz H."/>
        </authorList>
    </citation>
    <scope>NUCLEOTIDE SEQUENCE [LARGE SCALE GENOMIC DNA]</scope>
    <source>
        <strain evidence="1 2">DSM 19436</strain>
    </source>
</reference>
<dbReference type="OrthoDB" id="7346200at2"/>
<organism evidence="1 2">
    <name type="scientific">Kaistia soli DSM 19436</name>
    <dbReference type="NCBI Taxonomy" id="1122133"/>
    <lineage>
        <taxon>Bacteria</taxon>
        <taxon>Pseudomonadati</taxon>
        <taxon>Pseudomonadota</taxon>
        <taxon>Alphaproteobacteria</taxon>
        <taxon>Hyphomicrobiales</taxon>
        <taxon>Kaistiaceae</taxon>
        <taxon>Kaistia</taxon>
    </lineage>
</organism>
<protein>
    <submittedName>
        <fullName evidence="1">Uncharacterized conserved protein YfdQ, DUF2303 family</fullName>
    </submittedName>
</protein>
<evidence type="ECO:0000313" key="1">
    <source>
        <dbReference type="EMBL" id="SHF01015.1"/>
    </source>
</evidence>
<keyword evidence="2" id="KW-1185">Reference proteome</keyword>
<dbReference type="Proteomes" id="UP000184485">
    <property type="component" value="Unassembled WGS sequence"/>
</dbReference>
<dbReference type="Pfam" id="PF10065">
    <property type="entry name" value="DUF2303"/>
    <property type="match status" value="1"/>
</dbReference>
<sequence length="309" mass="34684">MADKPLLNDIPQAGAAGLIADLARTASTPVLIEIKTDGLGEGLPPIVPALWDHTNQRVIDVQATLNAARQAPARRKGTAKVDTLQSFIDLIERHKDERSAIFAATIGREPKLTAVLDYNTGKAPFWGEHRIVYSFPLTDELKIWIDNNKRAMEQAEFATFLEEHAAELSAPFDAERVEYEQLFRRKIATPSEVLALSRSLEVFVNAKVKQANNLQTGERVLEFADEHVNAKGEPVDIPGIFMIQMRAFVSGDPIRIPVRLNYRLKGGIVWFYELYRWEEWLRVEVRQALKQAGDDTGLPVFEGSPEPQS</sequence>
<accession>A0A1M4Y5N8</accession>
<evidence type="ECO:0000313" key="2">
    <source>
        <dbReference type="Proteomes" id="UP000184485"/>
    </source>
</evidence>
<gene>
    <name evidence="1" type="ORF">SAMN02745157_1431</name>
</gene>
<name>A0A1M4Y5N8_9HYPH</name>
<dbReference type="InterPro" id="IPR019276">
    <property type="entry name" value="DUF2303"/>
</dbReference>
<dbReference type="EMBL" id="FQUP01000001">
    <property type="protein sequence ID" value="SHF01015.1"/>
    <property type="molecule type" value="Genomic_DNA"/>
</dbReference>
<proteinExistence type="predicted"/>
<dbReference type="RefSeq" id="WP_073051971.1">
    <property type="nucleotide sequence ID" value="NZ_FQUP01000001.1"/>
</dbReference>
<dbReference type="AlphaFoldDB" id="A0A1M4Y5N8"/>